<organism evidence="6 7">
    <name type="scientific">Planobispora siamensis</name>
    <dbReference type="NCBI Taxonomy" id="936338"/>
    <lineage>
        <taxon>Bacteria</taxon>
        <taxon>Bacillati</taxon>
        <taxon>Actinomycetota</taxon>
        <taxon>Actinomycetes</taxon>
        <taxon>Streptosporangiales</taxon>
        <taxon>Streptosporangiaceae</taxon>
        <taxon>Planobispora</taxon>
    </lineage>
</organism>
<dbReference type="GO" id="GO:0000976">
    <property type="term" value="F:transcription cis-regulatory region binding"/>
    <property type="evidence" value="ECO:0007669"/>
    <property type="project" value="TreeGrafter"/>
</dbReference>
<dbReference type="GO" id="GO:0045892">
    <property type="term" value="P:negative regulation of DNA-templated transcription"/>
    <property type="evidence" value="ECO:0007669"/>
    <property type="project" value="InterPro"/>
</dbReference>
<dbReference type="InterPro" id="IPR009057">
    <property type="entry name" value="Homeodomain-like_sf"/>
</dbReference>
<accession>A0A8J3SBW7</accession>
<keyword evidence="3" id="KW-0804">Transcription</keyword>
<evidence type="ECO:0000256" key="2">
    <source>
        <dbReference type="ARBA" id="ARBA00023125"/>
    </source>
</evidence>
<dbReference type="Pfam" id="PF02909">
    <property type="entry name" value="TetR_C_1"/>
    <property type="match status" value="1"/>
</dbReference>
<dbReference type="Gene3D" id="1.10.357.10">
    <property type="entry name" value="Tetracycline Repressor, domain 2"/>
    <property type="match status" value="1"/>
</dbReference>
<dbReference type="SUPFAM" id="SSF48498">
    <property type="entry name" value="Tetracyclin repressor-like, C-terminal domain"/>
    <property type="match status" value="1"/>
</dbReference>
<proteinExistence type="predicted"/>
<dbReference type="Proteomes" id="UP000619788">
    <property type="component" value="Unassembled WGS sequence"/>
</dbReference>
<feature type="domain" description="HTH tetR-type" evidence="5">
    <location>
        <begin position="32"/>
        <end position="92"/>
    </location>
</feature>
<evidence type="ECO:0000313" key="7">
    <source>
        <dbReference type="Proteomes" id="UP000619788"/>
    </source>
</evidence>
<dbReference type="InterPro" id="IPR004111">
    <property type="entry name" value="Repressor_TetR_C"/>
</dbReference>
<keyword evidence="2 4" id="KW-0238">DNA-binding</keyword>
<dbReference type="Pfam" id="PF00440">
    <property type="entry name" value="TetR_N"/>
    <property type="match status" value="1"/>
</dbReference>
<evidence type="ECO:0000256" key="1">
    <source>
        <dbReference type="ARBA" id="ARBA00023015"/>
    </source>
</evidence>
<sequence length="270" mass="29168">MSTEYSGGGDLTFSLKVMWGGREKPTRGPKPGLSVERIVQAAIQVADAEGLAALSMRRIATELGVGTMSLYRYVPGKNELVDLMLDAAYGEDLEPDKTPEQEAEALREKGWRAGLEKIARGAWALHLRHPWILQVSQARPVLGPSSIKGLEIALRVLDGIGLDEFEMMKMITLVDGYVTGTARIIVEAGRAAQQTGVSDEQFWQAQEPFMMRLLDDGRFATLRRIADAGVFADVSGGDPSDGDGFEFGLQRVLDGIEAYVNAGPGGRGAS</sequence>
<protein>
    <submittedName>
        <fullName evidence="6">TetR family transcriptional regulator</fullName>
    </submittedName>
</protein>
<name>A0A8J3SBW7_9ACTN</name>
<dbReference type="InterPro" id="IPR001647">
    <property type="entry name" value="HTH_TetR"/>
</dbReference>
<dbReference type="InterPro" id="IPR050109">
    <property type="entry name" value="HTH-type_TetR-like_transc_reg"/>
</dbReference>
<dbReference type="PANTHER" id="PTHR30055">
    <property type="entry name" value="HTH-TYPE TRANSCRIPTIONAL REGULATOR RUTR"/>
    <property type="match status" value="1"/>
</dbReference>
<dbReference type="GO" id="GO:0003700">
    <property type="term" value="F:DNA-binding transcription factor activity"/>
    <property type="evidence" value="ECO:0007669"/>
    <property type="project" value="TreeGrafter"/>
</dbReference>
<dbReference type="Gene3D" id="1.10.10.60">
    <property type="entry name" value="Homeodomain-like"/>
    <property type="match status" value="1"/>
</dbReference>
<dbReference type="PANTHER" id="PTHR30055:SF151">
    <property type="entry name" value="TRANSCRIPTIONAL REGULATORY PROTEIN"/>
    <property type="match status" value="1"/>
</dbReference>
<comment type="caution">
    <text evidence="6">The sequence shown here is derived from an EMBL/GenBank/DDBJ whole genome shotgun (WGS) entry which is preliminary data.</text>
</comment>
<dbReference type="SUPFAM" id="SSF46689">
    <property type="entry name" value="Homeodomain-like"/>
    <property type="match status" value="1"/>
</dbReference>
<dbReference type="EMBL" id="BOOJ01000010">
    <property type="protein sequence ID" value="GIH90360.1"/>
    <property type="molecule type" value="Genomic_DNA"/>
</dbReference>
<gene>
    <name evidence="6" type="ORF">Psi01_09900</name>
</gene>
<keyword evidence="1" id="KW-0805">Transcription regulation</keyword>
<evidence type="ECO:0000256" key="3">
    <source>
        <dbReference type="ARBA" id="ARBA00023163"/>
    </source>
</evidence>
<evidence type="ECO:0000256" key="4">
    <source>
        <dbReference type="PROSITE-ProRule" id="PRU00335"/>
    </source>
</evidence>
<reference evidence="6 7" key="1">
    <citation type="submission" date="2021-01" db="EMBL/GenBank/DDBJ databases">
        <title>Whole genome shotgun sequence of Planobispora siamensis NBRC 107568.</title>
        <authorList>
            <person name="Komaki H."/>
            <person name="Tamura T."/>
        </authorList>
    </citation>
    <scope>NUCLEOTIDE SEQUENCE [LARGE SCALE GENOMIC DNA]</scope>
    <source>
        <strain evidence="6 7">NBRC 107568</strain>
    </source>
</reference>
<dbReference type="PROSITE" id="PS50977">
    <property type="entry name" value="HTH_TETR_2"/>
    <property type="match status" value="1"/>
</dbReference>
<keyword evidence="7" id="KW-1185">Reference proteome</keyword>
<dbReference type="InterPro" id="IPR036271">
    <property type="entry name" value="Tet_transcr_reg_TetR-rel_C_sf"/>
</dbReference>
<evidence type="ECO:0000313" key="6">
    <source>
        <dbReference type="EMBL" id="GIH90360.1"/>
    </source>
</evidence>
<evidence type="ECO:0000259" key="5">
    <source>
        <dbReference type="PROSITE" id="PS50977"/>
    </source>
</evidence>
<dbReference type="RefSeq" id="WP_204062722.1">
    <property type="nucleotide sequence ID" value="NZ_BOOJ01000010.1"/>
</dbReference>
<dbReference type="AlphaFoldDB" id="A0A8J3SBW7"/>
<feature type="DNA-binding region" description="H-T-H motif" evidence="4">
    <location>
        <begin position="55"/>
        <end position="74"/>
    </location>
</feature>